<reference evidence="3 4" key="1">
    <citation type="submission" date="2017-10" db="EMBL/GenBank/DDBJ databases">
        <title>Frigbacter circumglobatus gen. nov. sp. nov., isolated from sediment cultured in situ.</title>
        <authorList>
            <person name="Zhao Z."/>
        </authorList>
    </citation>
    <scope>NUCLEOTIDE SEQUENCE [LARGE SCALE GENOMIC DNA]</scope>
    <source>
        <strain evidence="3 4">ZYL</strain>
    </source>
</reference>
<keyword evidence="4" id="KW-1185">Reference proteome</keyword>
<dbReference type="InterPro" id="IPR012875">
    <property type="entry name" value="SDHF4"/>
</dbReference>
<dbReference type="Proteomes" id="UP000229730">
    <property type="component" value="Unassembled WGS sequence"/>
</dbReference>
<dbReference type="EMBL" id="PDEM01000025">
    <property type="protein sequence ID" value="PHZ84224.1"/>
    <property type="molecule type" value="Genomic_DNA"/>
</dbReference>
<dbReference type="InParanoid" id="A0A2G4YPH4"/>
<feature type="compositionally biased region" description="Basic and acidic residues" evidence="2">
    <location>
        <begin position="16"/>
        <end position="28"/>
    </location>
</feature>
<accession>A0A2G4YPH4</accession>
<proteinExistence type="inferred from homology"/>
<comment type="similarity">
    <text evidence="1">Belongs to the SDHAF4 family.</text>
</comment>
<sequence>MSVPKNNDPKTSPASAEKDDARSGKDGDTPLARPTEYGGREGPEPTRYGDWENSGIISDF</sequence>
<feature type="compositionally biased region" description="Basic and acidic residues" evidence="2">
    <location>
        <begin position="38"/>
        <end position="50"/>
    </location>
</feature>
<dbReference type="Pfam" id="PF07896">
    <property type="entry name" value="DUF1674"/>
    <property type="match status" value="1"/>
</dbReference>
<dbReference type="AlphaFoldDB" id="A0A2G4YPH4"/>
<gene>
    <name evidence="3" type="ORF">CRD36_13620</name>
</gene>
<dbReference type="RefSeq" id="WP_099474164.1">
    <property type="nucleotide sequence ID" value="NZ_CP041025.1"/>
</dbReference>
<evidence type="ECO:0000313" key="4">
    <source>
        <dbReference type="Proteomes" id="UP000229730"/>
    </source>
</evidence>
<comment type="caution">
    <text evidence="3">The sequence shown here is derived from an EMBL/GenBank/DDBJ whole genome shotgun (WGS) entry which is preliminary data.</text>
</comment>
<evidence type="ECO:0000313" key="3">
    <source>
        <dbReference type="EMBL" id="PHZ84224.1"/>
    </source>
</evidence>
<dbReference type="OrthoDB" id="8481828at2"/>
<name>A0A2G4YPH4_9PROT</name>
<protein>
    <submittedName>
        <fullName evidence="3">DUF1674 domain-containing protein</fullName>
    </submittedName>
</protein>
<evidence type="ECO:0000256" key="2">
    <source>
        <dbReference type="SAM" id="MobiDB-lite"/>
    </source>
</evidence>
<evidence type="ECO:0000256" key="1">
    <source>
        <dbReference type="ARBA" id="ARBA00005701"/>
    </source>
</evidence>
<feature type="region of interest" description="Disordered" evidence="2">
    <location>
        <begin position="1"/>
        <end position="60"/>
    </location>
</feature>
<organism evidence="3 4">
    <name type="scientific">Paremcibacter congregatus</name>
    <dbReference type="NCBI Taxonomy" id="2043170"/>
    <lineage>
        <taxon>Bacteria</taxon>
        <taxon>Pseudomonadati</taxon>
        <taxon>Pseudomonadota</taxon>
        <taxon>Alphaproteobacteria</taxon>
        <taxon>Emcibacterales</taxon>
        <taxon>Emcibacteraceae</taxon>
        <taxon>Paremcibacter</taxon>
    </lineage>
</organism>